<gene>
    <name evidence="3" type="ORF">GSY63_11715</name>
</gene>
<dbReference type="Pfam" id="PF04738">
    <property type="entry name" value="Lant_dehydr_N"/>
    <property type="match status" value="1"/>
</dbReference>
<dbReference type="InterPro" id="IPR006827">
    <property type="entry name" value="Lant_deHydtase_N"/>
</dbReference>
<name>A0A966DU54_9SPHI</name>
<dbReference type="RefSeq" id="WP_166585994.1">
    <property type="nucleotide sequence ID" value="NZ_WWEO01000042.1"/>
</dbReference>
<comment type="caution">
    <text evidence="3">The sequence shown here is derived from an EMBL/GenBank/DDBJ whole genome shotgun (WGS) entry which is preliminary data.</text>
</comment>
<dbReference type="Pfam" id="PF14028">
    <property type="entry name" value="Lant_dehydr_C"/>
    <property type="match status" value="1"/>
</dbReference>
<dbReference type="EMBL" id="WWEO01000042">
    <property type="protein sequence ID" value="NCD70027.1"/>
    <property type="molecule type" value="Genomic_DNA"/>
</dbReference>
<evidence type="ECO:0008006" key="5">
    <source>
        <dbReference type="Google" id="ProtNLM"/>
    </source>
</evidence>
<proteinExistence type="predicted"/>
<organism evidence="3 4">
    <name type="scientific">Mucilaginibacter agri</name>
    <dbReference type="NCBI Taxonomy" id="2695265"/>
    <lineage>
        <taxon>Bacteria</taxon>
        <taxon>Pseudomonadati</taxon>
        <taxon>Bacteroidota</taxon>
        <taxon>Sphingobacteriia</taxon>
        <taxon>Sphingobacteriales</taxon>
        <taxon>Sphingobacteriaceae</taxon>
        <taxon>Mucilaginibacter</taxon>
    </lineage>
</organism>
<evidence type="ECO:0000259" key="2">
    <source>
        <dbReference type="Pfam" id="PF14028"/>
    </source>
</evidence>
<dbReference type="AlphaFoldDB" id="A0A966DU54"/>
<protein>
    <recommendedName>
        <fullName evidence="5">Thiopeptide-type bacteriocin biosynthesis domain-containing protein</fullName>
    </recommendedName>
</protein>
<feature type="domain" description="Thiopeptide-type bacteriocin biosynthesis" evidence="2">
    <location>
        <begin position="744"/>
        <end position="1006"/>
    </location>
</feature>
<evidence type="ECO:0000259" key="1">
    <source>
        <dbReference type="Pfam" id="PF04738"/>
    </source>
</evidence>
<dbReference type="Proteomes" id="UP000638732">
    <property type="component" value="Unassembled WGS sequence"/>
</dbReference>
<sequence length="1021" mass="117095">MKTPLSFLPTLVLRCPFFSPQDYHPARLKDMLHDEYFKQAIYLASPHLFQALAAKQFSINNLTDKERTTLLKYYNRMCFRPTPFGSFSTLSLINWGEQGCAQLSQPGDVNFKLLADQGVTQTLTPFLLSGDSGLQSYRGNPTLYNTGKEFRYIKTQRDKETGKVSYQLEAYDTSRFIKGLLKFAEQSFVNYADIVNYTVQCAGCSYNEARAYTDFLIGAQIIVPQLTTSILGKDALQQLATSPALMGTPIAIAVDAINRAMKPGNFPALAHIESAARDFAALYSVLNEPLPKQWFYSSVERQVTGTLSNNYQQQLSEALNALNILNQPIQDSKLTDFVEKFKTRYDRQKVPLLQALDPESGLSYGPPAPYIINTLLEDVQFYGAKETEVSAIKWSTIHRLILQKWQNVTGEKNEIRLLKSDLEKLEKPQQRPMPASMPILFSTHKSRVIIEAAGGASALSIIGRFTQFSPSVLQIANTIADIEQQNNPGVIFAEINHLSDDHTDNINRRRSVYNYEIPLTQTSANLGKQQLFPADLLLFVDNNELVLESASLQKRVIPRFSSAYNHNINQLSLFQFLCDLQHQNIQSNFTFDIENLFPGMSSYPRVTYQDTILCLAKWNLCEKDIIYLCPCNNEEALSRLEQWRNEFNLPRFVTLSKSDQQLVFDLDDHDSALLFTQCLKSNSKAVIREYIGVDENVKDHRGYTMVNQFIALMVSGAPTYSALVHSPETKAIKTTRNFIPGSKWLYLKIYCAQPRANELLIRVLFPLLKNFNTCDITSWFFVRYMDSGPHIRLRFLVTETGVNYILPALKAKLSADISYNLVHEYQADIYRRELERYGADLIDDVEQCFAASSQLIIHYLKLNSTSSFCYSYHSLAFVSVAEIVDLFFPFLADQINFLNQMANTFYQEHHDQKNLKLSLDRKYRILKDEIAALLHPDSLYYETLRLTQHRIKLFDMVWKIVRLCDKFSHERKVQLAADLIHMHLNRLFAEQQRTQEMIVYHCLLKHHRTIQARNNQQIIVA</sequence>
<dbReference type="NCBIfam" id="TIGR03891">
    <property type="entry name" value="thiopep_ocin"/>
    <property type="match status" value="1"/>
</dbReference>
<feature type="domain" description="Lantibiotic dehydratase N-terminal" evidence="1">
    <location>
        <begin position="34"/>
        <end position="672"/>
    </location>
</feature>
<keyword evidence="4" id="KW-1185">Reference proteome</keyword>
<evidence type="ECO:0000313" key="3">
    <source>
        <dbReference type="EMBL" id="NCD70027.1"/>
    </source>
</evidence>
<reference evidence="3" key="2">
    <citation type="submission" date="2020-10" db="EMBL/GenBank/DDBJ databases">
        <title>Mucilaginibacter sp. nov., isolated from soil.</title>
        <authorList>
            <person name="Jeon C.O."/>
        </authorList>
    </citation>
    <scope>NUCLEOTIDE SEQUENCE</scope>
    <source>
        <strain evidence="3">R11</strain>
    </source>
</reference>
<evidence type="ECO:0000313" key="4">
    <source>
        <dbReference type="Proteomes" id="UP000638732"/>
    </source>
</evidence>
<accession>A0A966DU54</accession>
<reference evidence="3" key="1">
    <citation type="submission" date="2020-01" db="EMBL/GenBank/DDBJ databases">
        <authorList>
            <person name="Seo Y.L."/>
        </authorList>
    </citation>
    <scope>NUCLEOTIDE SEQUENCE</scope>
    <source>
        <strain evidence="3">R11</strain>
    </source>
</reference>
<dbReference type="InterPro" id="IPR023809">
    <property type="entry name" value="Thiopep_bacteriocin_synth_dom"/>
</dbReference>